<evidence type="ECO:0000313" key="1">
    <source>
        <dbReference type="EMBL" id="EEF91271.1"/>
    </source>
</evidence>
<dbReference type="Proteomes" id="UP000003711">
    <property type="component" value="Unassembled WGS sequence"/>
</dbReference>
<proteinExistence type="predicted"/>
<reference evidence="1 2" key="1">
    <citation type="submission" date="2008-12" db="EMBL/GenBank/DDBJ databases">
        <authorList>
            <person name="Fulton L."/>
            <person name="Clifton S."/>
            <person name="Fulton B."/>
            <person name="Xu J."/>
            <person name="Minx P."/>
            <person name="Pepin K.H."/>
            <person name="Johnson M."/>
            <person name="Bhonagiri V."/>
            <person name="Nash W.E."/>
            <person name="Mardis E.R."/>
            <person name="Wilson R.K."/>
        </authorList>
    </citation>
    <scope>NUCLEOTIDE SEQUENCE [LARGE SCALE GENOMIC DNA]</scope>
    <source>
        <strain evidence="1 2">DSM 14838</strain>
    </source>
</reference>
<gene>
    <name evidence="1" type="ORF">BACCELL_01090</name>
</gene>
<protein>
    <submittedName>
        <fullName evidence="1">Uncharacterized protein</fullName>
    </submittedName>
</protein>
<dbReference type="EMBL" id="ACCH01000103">
    <property type="protein sequence ID" value="EEF91271.1"/>
    <property type="molecule type" value="Genomic_DNA"/>
</dbReference>
<sequence>MVIFFISFGYGWTKIRFFWKRILQQKKVNIISTKVLLVSKEG</sequence>
<dbReference type="HOGENOM" id="CLU_3246940_0_0_10"/>
<evidence type="ECO:0000313" key="2">
    <source>
        <dbReference type="Proteomes" id="UP000003711"/>
    </source>
</evidence>
<name>E2N9Z1_9BACE</name>
<comment type="caution">
    <text evidence="1">The sequence shown here is derived from an EMBL/GenBank/DDBJ whole genome shotgun (WGS) entry which is preliminary data.</text>
</comment>
<accession>E2N9Z1</accession>
<dbReference type="AlphaFoldDB" id="E2N9Z1"/>
<reference evidence="1 2" key="2">
    <citation type="submission" date="2009-01" db="EMBL/GenBank/DDBJ databases">
        <title>Draft genome sequence of Bacteroides cellulosilyticus (DSM 14838).</title>
        <authorList>
            <person name="Sudarsanam P."/>
            <person name="Ley R."/>
            <person name="Guruge J."/>
            <person name="Turnbaugh P.J."/>
            <person name="Mahowald M."/>
            <person name="Liep D."/>
            <person name="Gordon J."/>
        </authorList>
    </citation>
    <scope>NUCLEOTIDE SEQUENCE [LARGE SCALE GENOMIC DNA]</scope>
    <source>
        <strain evidence="1 2">DSM 14838</strain>
    </source>
</reference>
<organism evidence="1 2">
    <name type="scientific">Bacteroides cellulosilyticus DSM 14838</name>
    <dbReference type="NCBI Taxonomy" id="537012"/>
    <lineage>
        <taxon>Bacteria</taxon>
        <taxon>Pseudomonadati</taxon>
        <taxon>Bacteroidota</taxon>
        <taxon>Bacteroidia</taxon>
        <taxon>Bacteroidales</taxon>
        <taxon>Bacteroidaceae</taxon>
        <taxon>Bacteroides</taxon>
    </lineage>
</organism>